<sequence>MNDDLVGHNAPGDTSRRVFISGAIAAGFALAVRPVAATTIDTDDGGLAAGSVQIPVEGGAMLPAYRAAPERTKGPLPTVIVVQEIFGVHEHIQAVCRRLAKSGYLAIAPELYFRQGDPRNYPEVDQLMKLVMSVPDAQVLSDLDATVAWAARNGGDARHTAITGFCWGGRIVWLYAARNPSLKAAVAWYGRLGGTASANTPKQPLDVAAEVRVPVLGLYGGQDKGISAESIAQMRTALKAAKAQTEIIVYPDAGHGFNADYRPSYNEAAARDGWQKMLSWFKQHGV</sequence>
<protein>
    <submittedName>
        <fullName evidence="2">Dienelactone hydrolase family protein</fullName>
    </submittedName>
</protein>
<dbReference type="PANTHER" id="PTHR46623">
    <property type="entry name" value="CARBOXYMETHYLENEBUTENOLIDASE-RELATED"/>
    <property type="match status" value="1"/>
</dbReference>
<evidence type="ECO:0000313" key="3">
    <source>
        <dbReference type="Proteomes" id="UP000809431"/>
    </source>
</evidence>
<dbReference type="GO" id="GO:0016787">
    <property type="term" value="F:hydrolase activity"/>
    <property type="evidence" value="ECO:0007669"/>
    <property type="project" value="UniProtKB-KW"/>
</dbReference>
<reference evidence="2 3" key="1">
    <citation type="submission" date="2021-01" db="EMBL/GenBank/DDBJ databases">
        <title>Draft Genome Sequence and Polyhydroxyalkanoate Biosynthetic Potential of Jeongeupia naejangsanensis Type Strain DSM 24253.</title>
        <authorList>
            <person name="Turrini P."/>
            <person name="Artuso I."/>
            <person name="Lugli G.A."/>
            <person name="Frangipani E."/>
            <person name="Ventura M."/>
            <person name="Visca P."/>
        </authorList>
    </citation>
    <scope>NUCLEOTIDE SEQUENCE [LARGE SCALE GENOMIC DNA]</scope>
    <source>
        <strain evidence="2 3">DSM 24253</strain>
    </source>
</reference>
<dbReference type="Proteomes" id="UP000809431">
    <property type="component" value="Unassembled WGS sequence"/>
</dbReference>
<evidence type="ECO:0000259" key="1">
    <source>
        <dbReference type="Pfam" id="PF01738"/>
    </source>
</evidence>
<evidence type="ECO:0000313" key="2">
    <source>
        <dbReference type="EMBL" id="MBM3114738.1"/>
    </source>
</evidence>
<keyword evidence="3" id="KW-1185">Reference proteome</keyword>
<dbReference type="InterPro" id="IPR002925">
    <property type="entry name" value="Dienelactn_hydro"/>
</dbReference>
<dbReference type="Gene3D" id="3.40.50.1820">
    <property type="entry name" value="alpha/beta hydrolase"/>
    <property type="match status" value="1"/>
</dbReference>
<dbReference type="EMBL" id="JAESND010000001">
    <property type="protein sequence ID" value="MBM3114738.1"/>
    <property type="molecule type" value="Genomic_DNA"/>
</dbReference>
<dbReference type="PANTHER" id="PTHR46623:SF6">
    <property type="entry name" value="ALPHA_BETA-HYDROLASES SUPERFAMILY PROTEIN"/>
    <property type="match status" value="1"/>
</dbReference>
<name>A0ABS2BGK5_9NEIS</name>
<gene>
    <name evidence="2" type="ORF">JMJ54_02750</name>
</gene>
<accession>A0ABS2BGK5</accession>
<dbReference type="RefSeq" id="WP_203536406.1">
    <property type="nucleotide sequence ID" value="NZ_JAESND010000001.1"/>
</dbReference>
<dbReference type="Pfam" id="PF01738">
    <property type="entry name" value="DLH"/>
    <property type="match status" value="1"/>
</dbReference>
<dbReference type="SUPFAM" id="SSF53474">
    <property type="entry name" value="alpha/beta-Hydrolases"/>
    <property type="match status" value="1"/>
</dbReference>
<feature type="domain" description="Dienelactone hydrolase" evidence="1">
    <location>
        <begin position="63"/>
        <end position="284"/>
    </location>
</feature>
<dbReference type="InterPro" id="IPR029058">
    <property type="entry name" value="AB_hydrolase_fold"/>
</dbReference>
<keyword evidence="2" id="KW-0378">Hydrolase</keyword>
<comment type="caution">
    <text evidence="2">The sequence shown here is derived from an EMBL/GenBank/DDBJ whole genome shotgun (WGS) entry which is preliminary data.</text>
</comment>
<organism evidence="2 3">
    <name type="scientific">Jeongeupia naejangsanensis</name>
    <dbReference type="NCBI Taxonomy" id="613195"/>
    <lineage>
        <taxon>Bacteria</taxon>
        <taxon>Pseudomonadati</taxon>
        <taxon>Pseudomonadota</taxon>
        <taxon>Betaproteobacteria</taxon>
        <taxon>Neisseriales</taxon>
        <taxon>Chitinibacteraceae</taxon>
        <taxon>Jeongeupia</taxon>
    </lineage>
</organism>
<proteinExistence type="predicted"/>
<dbReference type="InterPro" id="IPR051049">
    <property type="entry name" value="Dienelactone_hydrolase-like"/>
</dbReference>